<dbReference type="PROSITE" id="PS50110">
    <property type="entry name" value="RESPONSE_REGULATORY"/>
    <property type="match status" value="1"/>
</dbReference>
<dbReference type="InterPro" id="IPR039420">
    <property type="entry name" value="WalR-like"/>
</dbReference>
<sequence length="259" mass="26074">MTDPTDTAAATSGQVRVLIADDHEAVRAGLSLILGSDPGITVVAEAADGRQALRLVAEHRPDVLLLDIRMPQLDGVGVLAELFGSGGDRGRRGAAPAVVVLTTYDDGDVVHRTLAAGAAGFLLKTSSATQILSAVKAAAAGDAVLDPAVTNQVVAALRTGGAGAAARSEHSGPAAPAAGATQVRSAAVGVPAGAGEPGVVPPDLARRLAELTEREREVLRALGLGLSNGEIAASLHIGITTVKTHVSRVLDKLDLNSRV</sequence>
<dbReference type="InterPro" id="IPR016032">
    <property type="entry name" value="Sig_transdc_resp-reg_C-effctor"/>
</dbReference>
<evidence type="ECO:0000256" key="2">
    <source>
        <dbReference type="ARBA" id="ARBA00023015"/>
    </source>
</evidence>
<name>A0A849A6H0_9ACTN</name>
<dbReference type="Gene3D" id="3.40.50.2300">
    <property type="match status" value="1"/>
</dbReference>
<dbReference type="SUPFAM" id="SSF52172">
    <property type="entry name" value="CheY-like"/>
    <property type="match status" value="1"/>
</dbReference>
<dbReference type="Pfam" id="PF00072">
    <property type="entry name" value="Response_reg"/>
    <property type="match status" value="1"/>
</dbReference>
<feature type="domain" description="HTH luxR-type" evidence="6">
    <location>
        <begin position="204"/>
        <end position="259"/>
    </location>
</feature>
<dbReference type="PROSITE" id="PS00622">
    <property type="entry name" value="HTH_LUXR_1"/>
    <property type="match status" value="1"/>
</dbReference>
<organism evidence="8 9">
    <name type="scientific">Nakamurella aerolata</name>
    <dbReference type="NCBI Taxonomy" id="1656892"/>
    <lineage>
        <taxon>Bacteria</taxon>
        <taxon>Bacillati</taxon>
        <taxon>Actinomycetota</taxon>
        <taxon>Actinomycetes</taxon>
        <taxon>Nakamurellales</taxon>
        <taxon>Nakamurellaceae</taxon>
        <taxon>Nakamurella</taxon>
    </lineage>
</organism>
<dbReference type="PANTHER" id="PTHR43214">
    <property type="entry name" value="TWO-COMPONENT RESPONSE REGULATOR"/>
    <property type="match status" value="1"/>
</dbReference>
<keyword evidence="3" id="KW-0238">DNA-binding</keyword>
<evidence type="ECO:0000256" key="3">
    <source>
        <dbReference type="ARBA" id="ARBA00023125"/>
    </source>
</evidence>
<dbReference type="AlphaFoldDB" id="A0A849A6H0"/>
<keyword evidence="9" id="KW-1185">Reference proteome</keyword>
<dbReference type="CDD" id="cd17535">
    <property type="entry name" value="REC_NarL-like"/>
    <property type="match status" value="1"/>
</dbReference>
<gene>
    <name evidence="8" type="ORF">HKD39_12805</name>
</gene>
<dbReference type="InterPro" id="IPR000792">
    <property type="entry name" value="Tscrpt_reg_LuxR_C"/>
</dbReference>
<dbReference type="InterPro" id="IPR011006">
    <property type="entry name" value="CheY-like_superfamily"/>
</dbReference>
<protein>
    <submittedName>
        <fullName evidence="8">Response regulator transcription factor</fullName>
    </submittedName>
</protein>
<comment type="caution">
    <text evidence="8">The sequence shown here is derived from an EMBL/GenBank/DDBJ whole genome shotgun (WGS) entry which is preliminary data.</text>
</comment>
<proteinExistence type="predicted"/>
<evidence type="ECO:0000313" key="9">
    <source>
        <dbReference type="Proteomes" id="UP000562984"/>
    </source>
</evidence>
<dbReference type="PRINTS" id="PR00038">
    <property type="entry name" value="HTHLUXR"/>
</dbReference>
<evidence type="ECO:0000256" key="1">
    <source>
        <dbReference type="ARBA" id="ARBA00022553"/>
    </source>
</evidence>
<dbReference type="EMBL" id="JABEND010000007">
    <property type="protein sequence ID" value="NNG36574.1"/>
    <property type="molecule type" value="Genomic_DNA"/>
</dbReference>
<evidence type="ECO:0000259" key="7">
    <source>
        <dbReference type="PROSITE" id="PS50110"/>
    </source>
</evidence>
<evidence type="ECO:0000259" key="6">
    <source>
        <dbReference type="PROSITE" id="PS50043"/>
    </source>
</evidence>
<keyword evidence="1 5" id="KW-0597">Phosphoprotein</keyword>
<evidence type="ECO:0000256" key="4">
    <source>
        <dbReference type="ARBA" id="ARBA00023163"/>
    </source>
</evidence>
<keyword evidence="4" id="KW-0804">Transcription</keyword>
<dbReference type="GO" id="GO:0006355">
    <property type="term" value="P:regulation of DNA-templated transcription"/>
    <property type="evidence" value="ECO:0007669"/>
    <property type="project" value="InterPro"/>
</dbReference>
<dbReference type="SMART" id="SM00421">
    <property type="entry name" value="HTH_LUXR"/>
    <property type="match status" value="1"/>
</dbReference>
<dbReference type="SUPFAM" id="SSF46894">
    <property type="entry name" value="C-terminal effector domain of the bipartite response regulators"/>
    <property type="match status" value="1"/>
</dbReference>
<keyword evidence="2" id="KW-0805">Transcription regulation</keyword>
<dbReference type="GO" id="GO:0000160">
    <property type="term" value="P:phosphorelay signal transduction system"/>
    <property type="evidence" value="ECO:0007669"/>
    <property type="project" value="InterPro"/>
</dbReference>
<dbReference type="PANTHER" id="PTHR43214:SF24">
    <property type="entry name" value="TRANSCRIPTIONAL REGULATORY PROTEIN NARL-RELATED"/>
    <property type="match status" value="1"/>
</dbReference>
<dbReference type="GO" id="GO:0003677">
    <property type="term" value="F:DNA binding"/>
    <property type="evidence" value="ECO:0007669"/>
    <property type="project" value="UniProtKB-KW"/>
</dbReference>
<feature type="domain" description="Response regulatory" evidence="7">
    <location>
        <begin position="16"/>
        <end position="139"/>
    </location>
</feature>
<dbReference type="CDD" id="cd06170">
    <property type="entry name" value="LuxR_C_like"/>
    <property type="match status" value="1"/>
</dbReference>
<evidence type="ECO:0000256" key="5">
    <source>
        <dbReference type="PROSITE-ProRule" id="PRU00169"/>
    </source>
</evidence>
<reference evidence="8 9" key="1">
    <citation type="submission" date="2020-05" db="EMBL/GenBank/DDBJ databases">
        <title>Nakamurella sp. DB0629 isolated from air conditioner.</title>
        <authorList>
            <person name="Kim D.H."/>
            <person name="Kim D.-U."/>
        </authorList>
    </citation>
    <scope>NUCLEOTIDE SEQUENCE [LARGE SCALE GENOMIC DNA]</scope>
    <source>
        <strain evidence="8 9">DB0629</strain>
    </source>
</reference>
<dbReference type="Proteomes" id="UP000562984">
    <property type="component" value="Unassembled WGS sequence"/>
</dbReference>
<dbReference type="SMART" id="SM00448">
    <property type="entry name" value="REC"/>
    <property type="match status" value="1"/>
</dbReference>
<dbReference type="PROSITE" id="PS50043">
    <property type="entry name" value="HTH_LUXR_2"/>
    <property type="match status" value="1"/>
</dbReference>
<feature type="modified residue" description="4-aspartylphosphate" evidence="5">
    <location>
        <position position="67"/>
    </location>
</feature>
<dbReference type="RefSeq" id="WP_171200268.1">
    <property type="nucleotide sequence ID" value="NZ_JABEND010000007.1"/>
</dbReference>
<dbReference type="InterPro" id="IPR058245">
    <property type="entry name" value="NreC/VraR/RcsB-like_REC"/>
</dbReference>
<accession>A0A849A6H0</accession>
<dbReference type="InterPro" id="IPR001789">
    <property type="entry name" value="Sig_transdc_resp-reg_receiver"/>
</dbReference>
<dbReference type="Pfam" id="PF00196">
    <property type="entry name" value="GerE"/>
    <property type="match status" value="1"/>
</dbReference>
<evidence type="ECO:0000313" key="8">
    <source>
        <dbReference type="EMBL" id="NNG36574.1"/>
    </source>
</evidence>